<keyword evidence="10" id="KW-1185">Reference proteome</keyword>
<dbReference type="PROSITE" id="PS50928">
    <property type="entry name" value="ABC_TM1"/>
    <property type="match status" value="1"/>
</dbReference>
<dbReference type="PANTHER" id="PTHR30465">
    <property type="entry name" value="INNER MEMBRANE ABC TRANSPORTER"/>
    <property type="match status" value="1"/>
</dbReference>
<comment type="subcellular location">
    <subcellularLocation>
        <location evidence="1 7">Cell membrane</location>
        <topology evidence="1 7">Multi-pass membrane protein</topology>
    </subcellularLocation>
</comment>
<evidence type="ECO:0000256" key="4">
    <source>
        <dbReference type="ARBA" id="ARBA00022692"/>
    </source>
</evidence>
<dbReference type="Gene3D" id="1.10.3720.10">
    <property type="entry name" value="MetI-like"/>
    <property type="match status" value="1"/>
</dbReference>
<dbReference type="GO" id="GO:0055085">
    <property type="term" value="P:transmembrane transport"/>
    <property type="evidence" value="ECO:0007669"/>
    <property type="project" value="InterPro"/>
</dbReference>
<dbReference type="InterPro" id="IPR035906">
    <property type="entry name" value="MetI-like_sf"/>
</dbReference>
<accession>A0A1H3PAE9</accession>
<gene>
    <name evidence="9" type="ORF">SAMN05660462_01404</name>
</gene>
<feature type="transmembrane region" description="Helical" evidence="7">
    <location>
        <begin position="7"/>
        <end position="28"/>
    </location>
</feature>
<dbReference type="AlphaFoldDB" id="A0A1H3PAE9"/>
<comment type="similarity">
    <text evidence="7">Belongs to the binding-protein-dependent transport system permease family.</text>
</comment>
<keyword evidence="3" id="KW-1003">Cell membrane</keyword>
<dbReference type="SUPFAM" id="SSF161098">
    <property type="entry name" value="MetI-like"/>
    <property type="match status" value="1"/>
</dbReference>
<evidence type="ECO:0000256" key="5">
    <source>
        <dbReference type="ARBA" id="ARBA00022989"/>
    </source>
</evidence>
<feature type="transmembrane region" description="Helical" evidence="7">
    <location>
        <begin position="204"/>
        <end position="226"/>
    </location>
</feature>
<evidence type="ECO:0000256" key="7">
    <source>
        <dbReference type="RuleBase" id="RU363032"/>
    </source>
</evidence>
<dbReference type="EMBL" id="FNQE01000013">
    <property type="protein sequence ID" value="SDY97369.1"/>
    <property type="molecule type" value="Genomic_DNA"/>
</dbReference>
<proteinExistence type="inferred from homology"/>
<dbReference type="STRING" id="415015.SAMN05660462_01404"/>
<keyword evidence="4 7" id="KW-0812">Transmembrane</keyword>
<feature type="transmembrane region" description="Helical" evidence="7">
    <location>
        <begin position="127"/>
        <end position="145"/>
    </location>
</feature>
<dbReference type="CDD" id="cd06261">
    <property type="entry name" value="TM_PBP2"/>
    <property type="match status" value="1"/>
</dbReference>
<dbReference type="Proteomes" id="UP000198625">
    <property type="component" value="Unassembled WGS sequence"/>
</dbReference>
<sequence>MKRIIKLLIKSISWLLIAFIILTLVIAITKLSKPRQIDIDISSLSDIQREIFLRRYGGSTTITTSTSFETLKDDVISYYKLLLKGDLGWTYKIVRKVDSMGNRVSYRENLEPINEILKTGFFRSMKLLVSSLGLALVLGILKGVFDSKKHKKNNSTFKLFTTVIGLSIPVIFLAPLFQFLGIWLRNKYGFNIDVVGYEKLKHMVLPMIVLSILPTMYIARLIAVAMDKAYENEYVRTAISKGSSRLRVMWVHVFRNAIVEVAGSLPAVLTIIISDLAIVEYLFEYKGLTYMMIDFYDKGQPDAVTGLALVLCAIYLSFYSLFKLLKFVLDPKRGRAVI</sequence>
<dbReference type="GO" id="GO:0005886">
    <property type="term" value="C:plasma membrane"/>
    <property type="evidence" value="ECO:0007669"/>
    <property type="project" value="UniProtKB-SubCell"/>
</dbReference>
<dbReference type="RefSeq" id="WP_091729089.1">
    <property type="nucleotide sequence ID" value="NZ_FNQE01000013.1"/>
</dbReference>
<dbReference type="OrthoDB" id="9806409at2"/>
<dbReference type="Pfam" id="PF00528">
    <property type="entry name" value="BPD_transp_1"/>
    <property type="match status" value="1"/>
</dbReference>
<reference evidence="9 10" key="1">
    <citation type="submission" date="2016-10" db="EMBL/GenBank/DDBJ databases">
        <authorList>
            <person name="de Groot N.N."/>
        </authorList>
    </citation>
    <scope>NUCLEOTIDE SEQUENCE [LARGE SCALE GENOMIC DNA]</scope>
    <source>
        <strain evidence="9 10">DSM 21650</strain>
    </source>
</reference>
<dbReference type="PANTHER" id="PTHR30465:SF0">
    <property type="entry name" value="OLIGOPEPTIDE TRANSPORT SYSTEM PERMEASE PROTEIN APPB"/>
    <property type="match status" value="1"/>
</dbReference>
<evidence type="ECO:0000259" key="8">
    <source>
        <dbReference type="PROSITE" id="PS50928"/>
    </source>
</evidence>
<feature type="domain" description="ABC transmembrane type-1" evidence="8">
    <location>
        <begin position="121"/>
        <end position="322"/>
    </location>
</feature>
<name>A0A1H3PAE9_9FIRM</name>
<evidence type="ECO:0000313" key="9">
    <source>
        <dbReference type="EMBL" id="SDY97369.1"/>
    </source>
</evidence>
<protein>
    <submittedName>
        <fullName evidence="9">ABC-type dipeptide/oligopeptide/nickel transport system, permease component</fullName>
    </submittedName>
</protein>
<keyword evidence="6 7" id="KW-0472">Membrane</keyword>
<organism evidence="9 10">
    <name type="scientific">Proteiniborus ethanoligenes</name>
    <dbReference type="NCBI Taxonomy" id="415015"/>
    <lineage>
        <taxon>Bacteria</taxon>
        <taxon>Bacillati</taxon>
        <taxon>Bacillota</taxon>
        <taxon>Clostridia</taxon>
        <taxon>Eubacteriales</taxon>
        <taxon>Proteiniborus</taxon>
    </lineage>
</organism>
<evidence type="ECO:0000313" key="10">
    <source>
        <dbReference type="Proteomes" id="UP000198625"/>
    </source>
</evidence>
<feature type="transmembrane region" description="Helical" evidence="7">
    <location>
        <begin position="257"/>
        <end position="283"/>
    </location>
</feature>
<evidence type="ECO:0000256" key="1">
    <source>
        <dbReference type="ARBA" id="ARBA00004651"/>
    </source>
</evidence>
<keyword evidence="5 7" id="KW-1133">Transmembrane helix</keyword>
<dbReference type="InterPro" id="IPR000515">
    <property type="entry name" value="MetI-like"/>
</dbReference>
<evidence type="ECO:0000256" key="3">
    <source>
        <dbReference type="ARBA" id="ARBA00022475"/>
    </source>
</evidence>
<evidence type="ECO:0000256" key="6">
    <source>
        <dbReference type="ARBA" id="ARBA00023136"/>
    </source>
</evidence>
<feature type="transmembrane region" description="Helical" evidence="7">
    <location>
        <begin position="303"/>
        <end position="325"/>
    </location>
</feature>
<feature type="transmembrane region" description="Helical" evidence="7">
    <location>
        <begin position="157"/>
        <end position="184"/>
    </location>
</feature>
<keyword evidence="2 7" id="KW-0813">Transport</keyword>
<evidence type="ECO:0000256" key="2">
    <source>
        <dbReference type="ARBA" id="ARBA00022448"/>
    </source>
</evidence>